<sequence length="81" mass="9181">MIACSSVRFRIRVSKFRCKLFNAQVLLNCVLTLSSHASDYMAEKLGIEQRKIPDLSNLLYKSYGTTMAGLLVRRVAPFILL</sequence>
<reference evidence="1 2" key="1">
    <citation type="journal article" date="2014" name="Agronomy (Basel)">
        <title>A Draft Genome Sequence for Ensete ventricosum, the Drought-Tolerant Tree Against Hunger.</title>
        <authorList>
            <person name="Harrison J."/>
            <person name="Moore K.A."/>
            <person name="Paszkiewicz K."/>
            <person name="Jones T."/>
            <person name="Grant M."/>
            <person name="Ambacheew D."/>
            <person name="Muzemil S."/>
            <person name="Studholme D.J."/>
        </authorList>
    </citation>
    <scope>NUCLEOTIDE SEQUENCE [LARGE SCALE GENOMIC DNA]</scope>
</reference>
<evidence type="ECO:0000313" key="1">
    <source>
        <dbReference type="EMBL" id="RRT78854.1"/>
    </source>
</evidence>
<protein>
    <submittedName>
        <fullName evidence="1">Uncharacterized protein</fullName>
    </submittedName>
</protein>
<comment type="caution">
    <text evidence="1">The sequence shown here is derived from an EMBL/GenBank/DDBJ whole genome shotgun (WGS) entry which is preliminary data.</text>
</comment>
<name>A0A427ARH9_ENSVE</name>
<gene>
    <name evidence="1" type="ORF">B296_00024205</name>
</gene>
<proteinExistence type="predicted"/>
<dbReference type="Proteomes" id="UP000287651">
    <property type="component" value="Unassembled WGS sequence"/>
</dbReference>
<dbReference type="Gene3D" id="1.10.150.450">
    <property type="match status" value="1"/>
</dbReference>
<dbReference type="EMBL" id="AMZH03001567">
    <property type="protein sequence ID" value="RRT78854.1"/>
    <property type="molecule type" value="Genomic_DNA"/>
</dbReference>
<organism evidence="1 2">
    <name type="scientific">Ensete ventricosum</name>
    <name type="common">Abyssinian banana</name>
    <name type="synonym">Musa ensete</name>
    <dbReference type="NCBI Taxonomy" id="4639"/>
    <lineage>
        <taxon>Eukaryota</taxon>
        <taxon>Viridiplantae</taxon>
        <taxon>Streptophyta</taxon>
        <taxon>Embryophyta</taxon>
        <taxon>Tracheophyta</taxon>
        <taxon>Spermatophyta</taxon>
        <taxon>Magnoliopsida</taxon>
        <taxon>Liliopsida</taxon>
        <taxon>Zingiberales</taxon>
        <taxon>Musaceae</taxon>
        <taxon>Ensete</taxon>
    </lineage>
</organism>
<accession>A0A427ARH9</accession>
<evidence type="ECO:0000313" key="2">
    <source>
        <dbReference type="Proteomes" id="UP000287651"/>
    </source>
</evidence>
<dbReference type="AlphaFoldDB" id="A0A427ARH9"/>